<dbReference type="CDD" id="cd11013">
    <property type="entry name" value="Plantacyanin"/>
    <property type="match status" value="1"/>
</dbReference>
<comment type="caution">
    <text evidence="8">The sequence shown here is derived from an EMBL/GenBank/DDBJ whole genome shotgun (WGS) entry which is preliminary data.</text>
</comment>
<dbReference type="PROSITE" id="PS51485">
    <property type="entry name" value="PHYTOCYANIN"/>
    <property type="match status" value="1"/>
</dbReference>
<dbReference type="FunFam" id="2.60.40.420:FF:000013">
    <property type="entry name" value="basic blue protein-like"/>
    <property type="match status" value="1"/>
</dbReference>
<evidence type="ECO:0000256" key="1">
    <source>
        <dbReference type="ARBA" id="ARBA00022723"/>
    </source>
</evidence>
<organism evidence="8 9">
    <name type="scientific">Dovyalis caffra</name>
    <dbReference type="NCBI Taxonomy" id="77055"/>
    <lineage>
        <taxon>Eukaryota</taxon>
        <taxon>Viridiplantae</taxon>
        <taxon>Streptophyta</taxon>
        <taxon>Embryophyta</taxon>
        <taxon>Tracheophyta</taxon>
        <taxon>Spermatophyta</taxon>
        <taxon>Magnoliopsida</taxon>
        <taxon>eudicotyledons</taxon>
        <taxon>Gunneridae</taxon>
        <taxon>Pentapetalae</taxon>
        <taxon>rosids</taxon>
        <taxon>fabids</taxon>
        <taxon>Malpighiales</taxon>
        <taxon>Salicaceae</taxon>
        <taxon>Flacourtieae</taxon>
        <taxon>Dovyalis</taxon>
    </lineage>
</organism>
<keyword evidence="6" id="KW-0732">Signal</keyword>
<evidence type="ECO:0000256" key="6">
    <source>
        <dbReference type="SAM" id="SignalP"/>
    </source>
</evidence>
<gene>
    <name evidence="8" type="ORF">DCAF_LOCUS25366</name>
</gene>
<evidence type="ECO:0000313" key="8">
    <source>
        <dbReference type="EMBL" id="CAK7354840.1"/>
    </source>
</evidence>
<evidence type="ECO:0000256" key="4">
    <source>
        <dbReference type="ARBA" id="ARBA00071970"/>
    </source>
</evidence>
<evidence type="ECO:0000313" key="9">
    <source>
        <dbReference type="Proteomes" id="UP001314170"/>
    </source>
</evidence>
<dbReference type="PANTHER" id="PTHR33021:SF292">
    <property type="entry name" value="EARLY NODULIN-LIKE PROTEIN 22"/>
    <property type="match status" value="1"/>
</dbReference>
<keyword evidence="9" id="KW-1185">Reference proteome</keyword>
<dbReference type="InterPro" id="IPR008972">
    <property type="entry name" value="Cupredoxin"/>
</dbReference>
<name>A0AAV1SPQ2_9ROSI</name>
<dbReference type="AlphaFoldDB" id="A0AAV1SPQ2"/>
<feature type="chain" id="PRO_5043527805" description="Basic blue protein" evidence="6">
    <location>
        <begin position="25"/>
        <end position="135"/>
    </location>
</feature>
<dbReference type="GO" id="GO:0005886">
    <property type="term" value="C:plasma membrane"/>
    <property type="evidence" value="ECO:0007669"/>
    <property type="project" value="TreeGrafter"/>
</dbReference>
<keyword evidence="2" id="KW-0186">Copper</keyword>
<dbReference type="InterPro" id="IPR041844">
    <property type="entry name" value="Plantacyanin"/>
</dbReference>
<dbReference type="EMBL" id="CAWUPB010001195">
    <property type="protein sequence ID" value="CAK7354840.1"/>
    <property type="molecule type" value="Genomic_DNA"/>
</dbReference>
<dbReference type="Pfam" id="PF02298">
    <property type="entry name" value="Cu_bind_like"/>
    <property type="match status" value="1"/>
</dbReference>
<keyword evidence="3" id="KW-1015">Disulfide bond</keyword>
<proteinExistence type="predicted"/>
<evidence type="ECO:0000256" key="3">
    <source>
        <dbReference type="ARBA" id="ARBA00023157"/>
    </source>
</evidence>
<dbReference type="Proteomes" id="UP001314170">
    <property type="component" value="Unassembled WGS sequence"/>
</dbReference>
<protein>
    <recommendedName>
        <fullName evidence="4">Basic blue protein</fullName>
    </recommendedName>
    <alternativeName>
        <fullName evidence="5">Plantacyanin</fullName>
    </alternativeName>
</protein>
<reference evidence="8 9" key="1">
    <citation type="submission" date="2024-01" db="EMBL/GenBank/DDBJ databases">
        <authorList>
            <person name="Waweru B."/>
        </authorList>
    </citation>
    <scope>NUCLEOTIDE SEQUENCE [LARGE SCALE GENOMIC DNA]</scope>
</reference>
<keyword evidence="1" id="KW-0479">Metal-binding</keyword>
<dbReference type="InterPro" id="IPR039391">
    <property type="entry name" value="Phytocyanin-like"/>
</dbReference>
<dbReference type="InterPro" id="IPR003245">
    <property type="entry name" value="Phytocyanin_dom"/>
</dbReference>
<sequence length="135" mass="14944">MNSIIPTIAVLLSLIFQQFYITEASQPITYVVGDDLGWTLEANPESWTRGKKFYAGDILEFQYDDQASNVVVVDQEGHDTCTTSDKSVEYNSGDDKIPLNFGANYFICSWQADKCQGGMKLAINATARPPVLAVH</sequence>
<feature type="domain" description="Phytocyanin" evidence="7">
    <location>
        <begin position="28"/>
        <end position="127"/>
    </location>
</feature>
<dbReference type="GO" id="GO:0009055">
    <property type="term" value="F:electron transfer activity"/>
    <property type="evidence" value="ECO:0007669"/>
    <property type="project" value="InterPro"/>
</dbReference>
<dbReference type="GO" id="GO:0046872">
    <property type="term" value="F:metal ion binding"/>
    <property type="evidence" value="ECO:0007669"/>
    <property type="project" value="UniProtKB-KW"/>
</dbReference>
<evidence type="ECO:0000256" key="5">
    <source>
        <dbReference type="ARBA" id="ARBA00082491"/>
    </source>
</evidence>
<accession>A0AAV1SPQ2</accession>
<feature type="signal peptide" evidence="6">
    <location>
        <begin position="1"/>
        <end position="24"/>
    </location>
</feature>
<evidence type="ECO:0000259" key="7">
    <source>
        <dbReference type="PROSITE" id="PS51485"/>
    </source>
</evidence>
<dbReference type="Gene3D" id="2.60.40.420">
    <property type="entry name" value="Cupredoxins - blue copper proteins"/>
    <property type="match status" value="1"/>
</dbReference>
<dbReference type="PANTHER" id="PTHR33021">
    <property type="entry name" value="BLUE COPPER PROTEIN"/>
    <property type="match status" value="1"/>
</dbReference>
<evidence type="ECO:0000256" key="2">
    <source>
        <dbReference type="ARBA" id="ARBA00023008"/>
    </source>
</evidence>
<dbReference type="SUPFAM" id="SSF49503">
    <property type="entry name" value="Cupredoxins"/>
    <property type="match status" value="1"/>
</dbReference>